<gene>
    <name evidence="2" type="ORF">BC936DRAFT_142138</name>
</gene>
<protein>
    <submittedName>
        <fullName evidence="2">Uncharacterized protein</fullName>
    </submittedName>
</protein>
<dbReference type="EMBL" id="RBNI01021676">
    <property type="protein sequence ID" value="RUO96382.1"/>
    <property type="molecule type" value="Genomic_DNA"/>
</dbReference>
<feature type="region of interest" description="Disordered" evidence="1">
    <location>
        <begin position="77"/>
        <end position="98"/>
    </location>
</feature>
<sequence>MASQDDKKTTSSVVDVNDPDTAAFGSRLLKDKDAVFEHNAWSVVMRSILFFHFSDRMLDLTSPSFCNRDNVEWDSEQEEYAKKQIEKHAESPVPAGEQ</sequence>
<organism evidence="2 3">
    <name type="scientific">Jimgerdemannia flammicorona</name>
    <dbReference type="NCBI Taxonomy" id="994334"/>
    <lineage>
        <taxon>Eukaryota</taxon>
        <taxon>Fungi</taxon>
        <taxon>Fungi incertae sedis</taxon>
        <taxon>Mucoromycota</taxon>
        <taxon>Mucoromycotina</taxon>
        <taxon>Endogonomycetes</taxon>
        <taxon>Endogonales</taxon>
        <taxon>Endogonaceae</taxon>
        <taxon>Jimgerdemannia</taxon>
    </lineage>
</organism>
<dbReference type="AlphaFoldDB" id="A0A433A0W5"/>
<reference evidence="2 3" key="1">
    <citation type="journal article" date="2018" name="New Phytol.">
        <title>Phylogenomics of Endogonaceae and evolution of mycorrhizas within Mucoromycota.</title>
        <authorList>
            <person name="Chang Y."/>
            <person name="Desiro A."/>
            <person name="Na H."/>
            <person name="Sandor L."/>
            <person name="Lipzen A."/>
            <person name="Clum A."/>
            <person name="Barry K."/>
            <person name="Grigoriev I.V."/>
            <person name="Martin F.M."/>
            <person name="Stajich J.E."/>
            <person name="Smith M.E."/>
            <person name="Bonito G."/>
            <person name="Spatafora J.W."/>
        </authorList>
    </citation>
    <scope>NUCLEOTIDE SEQUENCE [LARGE SCALE GENOMIC DNA]</scope>
    <source>
        <strain evidence="2 3">GMNB39</strain>
    </source>
</reference>
<comment type="caution">
    <text evidence="2">The sequence shown here is derived from an EMBL/GenBank/DDBJ whole genome shotgun (WGS) entry which is preliminary data.</text>
</comment>
<dbReference type="OrthoDB" id="417697at2759"/>
<name>A0A433A0W5_9FUNG</name>
<keyword evidence="3" id="KW-1185">Reference proteome</keyword>
<evidence type="ECO:0000313" key="2">
    <source>
        <dbReference type="EMBL" id="RUO96382.1"/>
    </source>
</evidence>
<accession>A0A433A0W5</accession>
<evidence type="ECO:0000313" key="3">
    <source>
        <dbReference type="Proteomes" id="UP000268093"/>
    </source>
</evidence>
<feature type="non-terminal residue" evidence="2">
    <location>
        <position position="98"/>
    </location>
</feature>
<feature type="region of interest" description="Disordered" evidence="1">
    <location>
        <begin position="1"/>
        <end position="20"/>
    </location>
</feature>
<dbReference type="Proteomes" id="UP000268093">
    <property type="component" value="Unassembled WGS sequence"/>
</dbReference>
<evidence type="ECO:0000256" key="1">
    <source>
        <dbReference type="SAM" id="MobiDB-lite"/>
    </source>
</evidence>
<proteinExistence type="predicted"/>
<feature type="compositionally biased region" description="Basic and acidic residues" evidence="1">
    <location>
        <begin position="79"/>
        <end position="90"/>
    </location>
</feature>